<dbReference type="EMBL" id="KF060940">
    <property type="protein sequence ID" value="AGZ90249.1"/>
    <property type="molecule type" value="Genomic_DNA"/>
</dbReference>
<dbReference type="GO" id="GO:0005762">
    <property type="term" value="C:mitochondrial large ribosomal subunit"/>
    <property type="evidence" value="ECO:0007669"/>
    <property type="project" value="TreeGrafter"/>
</dbReference>
<dbReference type="NCBIfam" id="TIGR01164">
    <property type="entry name" value="rplP_bact"/>
    <property type="match status" value="1"/>
</dbReference>
<dbReference type="InterPro" id="IPR020798">
    <property type="entry name" value="Ribosomal_uL16_CS"/>
</dbReference>
<dbReference type="InterPro" id="IPR047873">
    <property type="entry name" value="Ribosomal_uL16"/>
</dbReference>
<dbReference type="GO" id="GO:0032543">
    <property type="term" value="P:mitochondrial translation"/>
    <property type="evidence" value="ECO:0007669"/>
    <property type="project" value="TreeGrafter"/>
</dbReference>
<evidence type="ECO:0000256" key="2">
    <source>
        <dbReference type="ARBA" id="ARBA00008931"/>
    </source>
</evidence>
<dbReference type="PRINTS" id="PR00060">
    <property type="entry name" value="RIBOSOMALL16"/>
</dbReference>
<geneLocation type="mitochondrion" evidence="9"/>
<protein>
    <recommendedName>
        <fullName evidence="6">Large ribosomal subunit protein uL16m</fullName>
    </recommendedName>
    <alternativeName>
        <fullName evidence="7">60S ribosomal protein L16, mitochondrial</fullName>
    </alternativeName>
</protein>
<proteinExistence type="inferred from homology"/>
<dbReference type="InterPro" id="IPR016180">
    <property type="entry name" value="Ribosomal_uL16_dom"/>
</dbReference>
<dbReference type="GeneID" id="17675292"/>
<keyword evidence="5 8" id="KW-0687">Ribonucleoprotein</keyword>
<organism evidence="9">
    <name type="scientific">Closterium baillyanum</name>
    <dbReference type="NCBI Taxonomy" id="1416941"/>
    <lineage>
        <taxon>Eukaryota</taxon>
        <taxon>Viridiplantae</taxon>
        <taxon>Streptophyta</taxon>
        <taxon>Zygnematophyceae</taxon>
        <taxon>Zygnematophycidae</taxon>
        <taxon>Desmidiales</taxon>
        <taxon>Closteriaceae</taxon>
        <taxon>Closterium</taxon>
    </lineage>
</organism>
<evidence type="ECO:0000256" key="4">
    <source>
        <dbReference type="ARBA" id="ARBA00023128"/>
    </source>
</evidence>
<dbReference type="SUPFAM" id="SSF54686">
    <property type="entry name" value="Ribosomal protein L16p/L10e"/>
    <property type="match status" value="1"/>
</dbReference>
<dbReference type="CDD" id="cd01433">
    <property type="entry name" value="Ribosomal_L16_L10e"/>
    <property type="match status" value="1"/>
</dbReference>
<dbReference type="PANTHER" id="PTHR12220:SF24">
    <property type="entry name" value="LARGE RIBOSOMAL SUBUNIT PROTEIN UL16M"/>
    <property type="match status" value="1"/>
</dbReference>
<keyword evidence="3 8" id="KW-0689">Ribosomal protein</keyword>
<dbReference type="GO" id="GO:0003735">
    <property type="term" value="F:structural constituent of ribosome"/>
    <property type="evidence" value="ECO:0007669"/>
    <property type="project" value="InterPro"/>
</dbReference>
<dbReference type="InterPro" id="IPR000114">
    <property type="entry name" value="Ribosomal_uL16_bact-type"/>
</dbReference>
<evidence type="ECO:0000313" key="9">
    <source>
        <dbReference type="EMBL" id="AGZ90249.1"/>
    </source>
</evidence>
<dbReference type="PANTHER" id="PTHR12220">
    <property type="entry name" value="50S/60S RIBOSOMAL PROTEIN L16"/>
    <property type="match status" value="1"/>
</dbReference>
<dbReference type="InterPro" id="IPR036920">
    <property type="entry name" value="Ribosomal_uL16_sf"/>
</dbReference>
<evidence type="ECO:0000256" key="1">
    <source>
        <dbReference type="ARBA" id="ARBA00004173"/>
    </source>
</evidence>
<comment type="similarity">
    <text evidence="2 8">Belongs to the universal ribosomal protein uL16 family.</text>
</comment>
<evidence type="ECO:0000256" key="8">
    <source>
        <dbReference type="RuleBase" id="RU004413"/>
    </source>
</evidence>
<evidence type="ECO:0000256" key="3">
    <source>
        <dbReference type="ARBA" id="ARBA00022980"/>
    </source>
</evidence>
<comment type="subcellular location">
    <subcellularLocation>
        <location evidence="1">Mitochondrion</location>
    </subcellularLocation>
</comment>
<dbReference type="Pfam" id="PF00252">
    <property type="entry name" value="Ribosomal_L16"/>
    <property type="match status" value="1"/>
</dbReference>
<dbReference type="PROSITE" id="PS00586">
    <property type="entry name" value="RIBOSOMAL_L16_1"/>
    <property type="match status" value="1"/>
</dbReference>
<dbReference type="GO" id="GO:0019843">
    <property type="term" value="F:rRNA binding"/>
    <property type="evidence" value="ECO:0007669"/>
    <property type="project" value="InterPro"/>
</dbReference>
<dbReference type="Gene3D" id="3.90.1170.10">
    <property type="entry name" value="Ribosomal protein L10e/L16"/>
    <property type="match status" value="1"/>
</dbReference>
<keyword evidence="4 9" id="KW-0496">Mitochondrion</keyword>
<sequence length="137" mass="15281">MLYPKRTKYRKYQKGRCHSGSVDGTQLSFGKYGIKACEAGRCEAKTIEAARRAISRKFRRSGQIWVRVFADVPITSKPTEVRMGKGKGNPTGWITRISEGQILFEMDGVTFSNAQQAAALATQKLSLSTKFVQWSAL</sequence>
<reference evidence="9" key="1">
    <citation type="journal article" date="2013" name="Genome Biol. Evol.">
        <title>Tracing the evolution of streptophyte algae and their mitochondrial genome.</title>
        <authorList>
            <person name="Turmel M."/>
            <person name="Otis C."/>
            <person name="Lemieux C."/>
        </authorList>
    </citation>
    <scope>NUCLEOTIDE SEQUENCE</scope>
</reference>
<evidence type="ECO:0000256" key="5">
    <source>
        <dbReference type="ARBA" id="ARBA00023274"/>
    </source>
</evidence>
<dbReference type="FunFam" id="3.90.1170.10:FF:000001">
    <property type="entry name" value="50S ribosomal protein L16"/>
    <property type="match status" value="1"/>
</dbReference>
<dbReference type="RefSeq" id="YP_008816038.1">
    <property type="nucleotide sequence ID" value="NC_022860.1"/>
</dbReference>
<evidence type="ECO:0000256" key="6">
    <source>
        <dbReference type="ARBA" id="ARBA00035302"/>
    </source>
</evidence>
<dbReference type="PROSITE" id="PS00701">
    <property type="entry name" value="RIBOSOMAL_L16_2"/>
    <property type="match status" value="1"/>
</dbReference>
<evidence type="ECO:0000256" key="7">
    <source>
        <dbReference type="ARBA" id="ARBA00042582"/>
    </source>
</evidence>
<name>U5YDT9_9VIRI</name>
<dbReference type="AlphaFoldDB" id="U5YDT9"/>
<accession>U5YDT9</accession>
<gene>
    <name evidence="9" type="primary">rpl16</name>
</gene>